<reference evidence="1 2" key="1">
    <citation type="journal article" date="2014" name="Agronomy (Basel)">
        <title>A Draft Genome Sequence for Ensete ventricosum, the Drought-Tolerant Tree Against Hunger.</title>
        <authorList>
            <person name="Harrison J."/>
            <person name="Moore K.A."/>
            <person name="Paszkiewicz K."/>
            <person name="Jones T."/>
            <person name="Grant M."/>
            <person name="Ambacheew D."/>
            <person name="Muzemil S."/>
            <person name="Studholme D.J."/>
        </authorList>
    </citation>
    <scope>NUCLEOTIDE SEQUENCE [LARGE SCALE GENOMIC DNA]</scope>
</reference>
<organism evidence="1 2">
    <name type="scientific">Ensete ventricosum</name>
    <name type="common">Abyssinian banana</name>
    <name type="synonym">Musa ensete</name>
    <dbReference type="NCBI Taxonomy" id="4639"/>
    <lineage>
        <taxon>Eukaryota</taxon>
        <taxon>Viridiplantae</taxon>
        <taxon>Streptophyta</taxon>
        <taxon>Embryophyta</taxon>
        <taxon>Tracheophyta</taxon>
        <taxon>Spermatophyta</taxon>
        <taxon>Magnoliopsida</taxon>
        <taxon>Liliopsida</taxon>
        <taxon>Zingiberales</taxon>
        <taxon>Musaceae</taxon>
        <taxon>Ensete</taxon>
    </lineage>
</organism>
<protein>
    <submittedName>
        <fullName evidence="1">Uncharacterized protein</fullName>
    </submittedName>
</protein>
<proteinExistence type="predicted"/>
<sequence>MPQHRIVCQLCDKVGHFAKVYRSRPCPRPLATMPQANLTATPISDQHSWVMDSGASHYITSDLHNLSFSNNYGGTDC</sequence>
<dbReference type="AlphaFoldDB" id="A0A426XT45"/>
<name>A0A426XT45_ENSVE</name>
<evidence type="ECO:0000313" key="1">
    <source>
        <dbReference type="EMBL" id="RRT42658.1"/>
    </source>
</evidence>
<accession>A0A426XT45</accession>
<gene>
    <name evidence="1" type="ORF">B296_00035572</name>
</gene>
<dbReference type="EMBL" id="AMZH03017682">
    <property type="protein sequence ID" value="RRT42658.1"/>
    <property type="molecule type" value="Genomic_DNA"/>
</dbReference>
<dbReference type="Proteomes" id="UP000287651">
    <property type="component" value="Unassembled WGS sequence"/>
</dbReference>
<evidence type="ECO:0000313" key="2">
    <source>
        <dbReference type="Proteomes" id="UP000287651"/>
    </source>
</evidence>
<comment type="caution">
    <text evidence="1">The sequence shown here is derived from an EMBL/GenBank/DDBJ whole genome shotgun (WGS) entry which is preliminary data.</text>
</comment>